<dbReference type="RefSeq" id="XP_043034560.1">
    <property type="nucleotide sequence ID" value="XM_043181384.1"/>
</dbReference>
<protein>
    <submittedName>
        <fullName evidence="2">Uncharacterized protein</fullName>
    </submittedName>
</protein>
<sequence length="189" mass="21070">MSGTLLVVVVRQWRRVRVVWHCRCHPRWANRYRIVIYGIGMFIATGAMVLGLIVPLAAHEIQPVVGLGEWVMVYGTPEHLSFLRRLLVVIALLAEERQKEPPVPLTSIKCWRIVWGLAGNVGVVIQNREHRRGAWVVHGSVSNITPLSLRGVANALSLQATTFSRPKVPICNVAISDNSSVYAIVLTRV</sequence>
<gene>
    <name evidence="2" type="ORF">BT62DRAFT_556400</name>
</gene>
<dbReference type="AlphaFoldDB" id="A0A9P7VIN2"/>
<evidence type="ECO:0000313" key="2">
    <source>
        <dbReference type="EMBL" id="KAG7441060.1"/>
    </source>
</evidence>
<keyword evidence="1" id="KW-0472">Membrane</keyword>
<dbReference type="Proteomes" id="UP000812287">
    <property type="component" value="Unassembled WGS sequence"/>
</dbReference>
<comment type="caution">
    <text evidence="2">The sequence shown here is derived from an EMBL/GenBank/DDBJ whole genome shotgun (WGS) entry which is preliminary data.</text>
</comment>
<keyword evidence="3" id="KW-1185">Reference proteome</keyword>
<proteinExistence type="predicted"/>
<dbReference type="OrthoDB" id="3124732at2759"/>
<evidence type="ECO:0000256" key="1">
    <source>
        <dbReference type="SAM" id="Phobius"/>
    </source>
</evidence>
<feature type="transmembrane region" description="Helical" evidence="1">
    <location>
        <begin position="34"/>
        <end position="58"/>
    </location>
</feature>
<accession>A0A9P7VIN2</accession>
<keyword evidence="1" id="KW-1133">Transmembrane helix</keyword>
<keyword evidence="1" id="KW-0812">Transmembrane</keyword>
<dbReference type="GeneID" id="66103680"/>
<organism evidence="2 3">
    <name type="scientific">Guyanagaster necrorhizus</name>
    <dbReference type="NCBI Taxonomy" id="856835"/>
    <lineage>
        <taxon>Eukaryota</taxon>
        <taxon>Fungi</taxon>
        <taxon>Dikarya</taxon>
        <taxon>Basidiomycota</taxon>
        <taxon>Agaricomycotina</taxon>
        <taxon>Agaricomycetes</taxon>
        <taxon>Agaricomycetidae</taxon>
        <taxon>Agaricales</taxon>
        <taxon>Marasmiineae</taxon>
        <taxon>Physalacriaceae</taxon>
        <taxon>Guyanagaster</taxon>
    </lineage>
</organism>
<dbReference type="EMBL" id="MU250564">
    <property type="protein sequence ID" value="KAG7441060.1"/>
    <property type="molecule type" value="Genomic_DNA"/>
</dbReference>
<reference evidence="2" key="1">
    <citation type="submission" date="2020-11" db="EMBL/GenBank/DDBJ databases">
        <title>Adaptations for nitrogen fixation in a non-lichenized fungal sporocarp promotes dispersal by wood-feeding termites.</title>
        <authorList>
            <consortium name="DOE Joint Genome Institute"/>
            <person name="Koch R.A."/>
            <person name="Yoon G."/>
            <person name="Arayal U."/>
            <person name="Lail K."/>
            <person name="Amirebrahimi M."/>
            <person name="Labutti K."/>
            <person name="Lipzen A."/>
            <person name="Riley R."/>
            <person name="Barry K."/>
            <person name="Henrissat B."/>
            <person name="Grigoriev I.V."/>
            <person name="Herr J.R."/>
            <person name="Aime M.C."/>
        </authorList>
    </citation>
    <scope>NUCLEOTIDE SEQUENCE</scope>
    <source>
        <strain evidence="2">MCA 3950</strain>
    </source>
</reference>
<name>A0A9P7VIN2_9AGAR</name>
<evidence type="ECO:0000313" key="3">
    <source>
        <dbReference type="Proteomes" id="UP000812287"/>
    </source>
</evidence>